<keyword evidence="2" id="KW-1185">Reference proteome</keyword>
<dbReference type="OrthoDB" id="794757at2"/>
<dbReference type="RefSeq" id="WP_127803163.1">
    <property type="nucleotide sequence ID" value="NZ_SACY01000002.1"/>
</dbReference>
<sequence length="188" mass="21757">MKKHFLLFAAFIGITLSIGLFSCNNNTPANSKNNYFNLKDFLQKEIQNQQNQGFKLQKSIILDQKKEDKILSEIKLADELSLFINADLNKPAFENSYDNLSENGILWYSLKTDENLPVKKMVIHLDAFEHPENIEIVIQEKNILFQTEKKLNMNLHEGHIQTYSIEGKQQLAWLEPTTYKILGVILSK</sequence>
<organism evidence="1 2">
    <name type="scientific">Sandaracinomonas limnophila</name>
    <dbReference type="NCBI Taxonomy" id="1862386"/>
    <lineage>
        <taxon>Bacteria</taxon>
        <taxon>Pseudomonadati</taxon>
        <taxon>Bacteroidota</taxon>
        <taxon>Cytophagia</taxon>
        <taxon>Cytophagales</taxon>
        <taxon>Flectobacillaceae</taxon>
        <taxon>Sandaracinomonas</taxon>
    </lineage>
</organism>
<dbReference type="PROSITE" id="PS51257">
    <property type="entry name" value="PROKAR_LIPOPROTEIN"/>
    <property type="match status" value="1"/>
</dbReference>
<proteinExistence type="predicted"/>
<dbReference type="Proteomes" id="UP000282832">
    <property type="component" value="Unassembled WGS sequence"/>
</dbReference>
<reference evidence="1 2" key="1">
    <citation type="submission" date="2019-01" db="EMBL/GenBank/DDBJ databases">
        <authorList>
            <person name="Chen W.-M."/>
        </authorList>
    </citation>
    <scope>NUCLEOTIDE SEQUENCE [LARGE SCALE GENOMIC DNA]</scope>
    <source>
        <strain evidence="1 2">FSY-15</strain>
    </source>
</reference>
<name>A0A437PUE0_9BACT</name>
<accession>A0A437PUE0</accession>
<evidence type="ECO:0000313" key="2">
    <source>
        <dbReference type="Proteomes" id="UP000282832"/>
    </source>
</evidence>
<evidence type="ECO:0008006" key="3">
    <source>
        <dbReference type="Google" id="ProtNLM"/>
    </source>
</evidence>
<gene>
    <name evidence="1" type="ORF">EOJ36_05495</name>
</gene>
<dbReference type="EMBL" id="SACY01000002">
    <property type="protein sequence ID" value="RVU25873.1"/>
    <property type="molecule type" value="Genomic_DNA"/>
</dbReference>
<comment type="caution">
    <text evidence="1">The sequence shown here is derived from an EMBL/GenBank/DDBJ whole genome shotgun (WGS) entry which is preliminary data.</text>
</comment>
<dbReference type="AlphaFoldDB" id="A0A437PUE0"/>
<protein>
    <recommendedName>
        <fullName evidence="3">Lipoprotein</fullName>
    </recommendedName>
</protein>
<evidence type="ECO:0000313" key="1">
    <source>
        <dbReference type="EMBL" id="RVU25873.1"/>
    </source>
</evidence>